<evidence type="ECO:0000313" key="4">
    <source>
        <dbReference type="EMBL" id="MBI4251653.1"/>
    </source>
</evidence>
<feature type="domain" description="MannoseP isomerase/GMP-like beta-helix" evidence="3">
    <location>
        <begin position="315"/>
        <end position="368"/>
    </location>
</feature>
<dbReference type="InterPro" id="IPR029044">
    <property type="entry name" value="Nucleotide-diphossugar_trans"/>
</dbReference>
<dbReference type="Gene3D" id="3.90.550.10">
    <property type="entry name" value="Spore Coat Polysaccharide Biosynthesis Protein SpsA, Chain A"/>
    <property type="match status" value="1"/>
</dbReference>
<dbReference type="SUPFAM" id="SSF53448">
    <property type="entry name" value="Nucleotide-diphospho-sugar transferases"/>
    <property type="match status" value="1"/>
</dbReference>
<dbReference type="Pfam" id="PF22640">
    <property type="entry name" value="ManC_GMP_beta-helix"/>
    <property type="match status" value="1"/>
</dbReference>
<dbReference type="EMBL" id="JACQRX010000188">
    <property type="protein sequence ID" value="MBI4251653.1"/>
    <property type="molecule type" value="Genomic_DNA"/>
</dbReference>
<dbReference type="PANTHER" id="PTHR46390:SF1">
    <property type="entry name" value="MANNOSE-1-PHOSPHATE GUANYLYLTRANSFERASE"/>
    <property type="match status" value="1"/>
</dbReference>
<gene>
    <name evidence="4" type="ORF">HY618_04255</name>
</gene>
<evidence type="ECO:0000259" key="3">
    <source>
        <dbReference type="Pfam" id="PF22640"/>
    </source>
</evidence>
<dbReference type="AlphaFoldDB" id="A0A932ZTS2"/>
<protein>
    <submittedName>
        <fullName evidence="4">Mannose-1-phosphate guanylyltransferase</fullName>
    </submittedName>
</protein>
<sequence length="377" mass="40952">MARSGPSLWAVVMAGGSGTRFWPASRARRPKQFLPPGGGRPSAPKERQAQGSLLALTVERLKGLVSPERTLVVGSAAHRRLIREALPDVPPNRIILEPEGRNTAPCLGLAAHLIDSWEPGSIMAAFPADHYIGRPAALRRLVRAGASIAGQRDAIVTLGIPPQWPETGYGYIEAGRNFRIPGGGEARAVQRFIEKPPLSQATRFLASGGYYWNAGIFVCRPERLIGEIDRHLPETGRLLRRAATSLRQRQQAAFARAFRGCKPISIDYAVMERANGVVVLPAEMGWSDLGSWTVLRHFLPLDDAGNLWLLGRGSRRVSLDSRNLTVYSSKPLVAALGVENLVLIEAEDAILLCAGNRDQSVGGLVKKLLAEGYGRFL</sequence>
<dbReference type="Pfam" id="PF00483">
    <property type="entry name" value="NTP_transferase"/>
    <property type="match status" value="1"/>
</dbReference>
<dbReference type="GO" id="GO:0004475">
    <property type="term" value="F:mannose-1-phosphate guanylyltransferase (GTP) activity"/>
    <property type="evidence" value="ECO:0007669"/>
    <property type="project" value="InterPro"/>
</dbReference>
<evidence type="ECO:0000259" key="2">
    <source>
        <dbReference type="Pfam" id="PF00483"/>
    </source>
</evidence>
<dbReference type="InterPro" id="IPR051161">
    <property type="entry name" value="Mannose-6P_isomerase_type2"/>
</dbReference>
<reference evidence="4" key="1">
    <citation type="submission" date="2020-07" db="EMBL/GenBank/DDBJ databases">
        <title>Huge and variable diversity of episymbiotic CPR bacteria and DPANN archaea in groundwater ecosystems.</title>
        <authorList>
            <person name="He C.Y."/>
            <person name="Keren R."/>
            <person name="Whittaker M."/>
            <person name="Farag I.F."/>
            <person name="Doudna J."/>
            <person name="Cate J.H.D."/>
            <person name="Banfield J.F."/>
        </authorList>
    </citation>
    <scope>NUCLEOTIDE SEQUENCE</scope>
    <source>
        <strain evidence="4">NC_groundwater_1370_Ag_S-0.2um_69_93</strain>
    </source>
</reference>
<keyword evidence="4" id="KW-0548">Nucleotidyltransferase</keyword>
<dbReference type="SUPFAM" id="SSF159283">
    <property type="entry name" value="Guanosine diphospho-D-mannose pyrophosphorylase/mannose-6-phosphate isomerase linker domain"/>
    <property type="match status" value="1"/>
</dbReference>
<name>A0A932ZTS2_UNCTE</name>
<dbReference type="CDD" id="cd02509">
    <property type="entry name" value="GDP-M1P_Guanylyltransferase"/>
    <property type="match status" value="1"/>
</dbReference>
<dbReference type="InterPro" id="IPR049577">
    <property type="entry name" value="GMPP_N"/>
</dbReference>
<dbReference type="PANTHER" id="PTHR46390">
    <property type="entry name" value="MANNOSE-1-PHOSPHATE GUANYLYLTRANSFERASE"/>
    <property type="match status" value="1"/>
</dbReference>
<organism evidence="4 5">
    <name type="scientific">Tectimicrobiota bacterium</name>
    <dbReference type="NCBI Taxonomy" id="2528274"/>
    <lineage>
        <taxon>Bacteria</taxon>
        <taxon>Pseudomonadati</taxon>
        <taxon>Nitrospinota/Tectimicrobiota group</taxon>
        <taxon>Candidatus Tectimicrobiota</taxon>
    </lineage>
</organism>
<evidence type="ECO:0000313" key="5">
    <source>
        <dbReference type="Proteomes" id="UP000752292"/>
    </source>
</evidence>
<dbReference type="InterPro" id="IPR054566">
    <property type="entry name" value="ManC/GMP-like_b-helix"/>
</dbReference>
<dbReference type="InterPro" id="IPR005835">
    <property type="entry name" value="NTP_transferase_dom"/>
</dbReference>
<evidence type="ECO:0000256" key="1">
    <source>
        <dbReference type="SAM" id="MobiDB-lite"/>
    </source>
</evidence>
<dbReference type="GO" id="GO:0009298">
    <property type="term" value="P:GDP-mannose biosynthetic process"/>
    <property type="evidence" value="ECO:0007669"/>
    <property type="project" value="TreeGrafter"/>
</dbReference>
<accession>A0A932ZTS2</accession>
<proteinExistence type="predicted"/>
<feature type="domain" description="Nucleotidyl transferase" evidence="2">
    <location>
        <begin position="10"/>
        <end position="295"/>
    </location>
</feature>
<dbReference type="Proteomes" id="UP000752292">
    <property type="component" value="Unassembled WGS sequence"/>
</dbReference>
<keyword evidence="4" id="KW-0808">Transferase</keyword>
<comment type="caution">
    <text evidence="4">The sequence shown here is derived from an EMBL/GenBank/DDBJ whole genome shotgun (WGS) entry which is preliminary data.</text>
</comment>
<feature type="region of interest" description="Disordered" evidence="1">
    <location>
        <begin position="21"/>
        <end position="49"/>
    </location>
</feature>